<evidence type="ECO:0000313" key="1">
    <source>
        <dbReference type="EMBL" id="KAK9159736.1"/>
    </source>
</evidence>
<name>A0AAP0KW95_9MAGN</name>
<dbReference type="Proteomes" id="UP001420932">
    <property type="component" value="Unassembled WGS sequence"/>
</dbReference>
<accession>A0AAP0KW95</accession>
<protein>
    <submittedName>
        <fullName evidence="1">Uncharacterized protein</fullName>
    </submittedName>
</protein>
<organism evidence="1 2">
    <name type="scientific">Stephania yunnanensis</name>
    <dbReference type="NCBI Taxonomy" id="152371"/>
    <lineage>
        <taxon>Eukaryota</taxon>
        <taxon>Viridiplantae</taxon>
        <taxon>Streptophyta</taxon>
        <taxon>Embryophyta</taxon>
        <taxon>Tracheophyta</taxon>
        <taxon>Spermatophyta</taxon>
        <taxon>Magnoliopsida</taxon>
        <taxon>Ranunculales</taxon>
        <taxon>Menispermaceae</taxon>
        <taxon>Menispermoideae</taxon>
        <taxon>Cissampelideae</taxon>
        <taxon>Stephania</taxon>
    </lineage>
</organism>
<dbReference type="EMBL" id="JBBNAF010000003">
    <property type="protein sequence ID" value="KAK9159736.1"/>
    <property type="molecule type" value="Genomic_DNA"/>
</dbReference>
<sequence>MDWVIAEHSNLTSAFALMNVDDLHQHSQERSRLAFTFHENVVMSTRVSPG</sequence>
<reference evidence="1 2" key="1">
    <citation type="submission" date="2024-01" db="EMBL/GenBank/DDBJ databases">
        <title>Genome assemblies of Stephania.</title>
        <authorList>
            <person name="Yang L."/>
        </authorList>
    </citation>
    <scope>NUCLEOTIDE SEQUENCE [LARGE SCALE GENOMIC DNA]</scope>
    <source>
        <strain evidence="1">YNDBR</strain>
        <tissue evidence="1">Leaf</tissue>
    </source>
</reference>
<dbReference type="AlphaFoldDB" id="A0AAP0KW95"/>
<comment type="caution">
    <text evidence="1">The sequence shown here is derived from an EMBL/GenBank/DDBJ whole genome shotgun (WGS) entry which is preliminary data.</text>
</comment>
<gene>
    <name evidence="1" type="ORF">Syun_006077</name>
</gene>
<evidence type="ECO:0000313" key="2">
    <source>
        <dbReference type="Proteomes" id="UP001420932"/>
    </source>
</evidence>
<proteinExistence type="predicted"/>
<keyword evidence="2" id="KW-1185">Reference proteome</keyword>